<dbReference type="Proteomes" id="UP000324897">
    <property type="component" value="Chromosome 1"/>
</dbReference>
<dbReference type="EMBL" id="RWGY01000011">
    <property type="protein sequence ID" value="TVU28584.1"/>
    <property type="molecule type" value="Genomic_DNA"/>
</dbReference>
<organism evidence="2 3">
    <name type="scientific">Eragrostis curvula</name>
    <name type="common">weeping love grass</name>
    <dbReference type="NCBI Taxonomy" id="38414"/>
    <lineage>
        <taxon>Eukaryota</taxon>
        <taxon>Viridiplantae</taxon>
        <taxon>Streptophyta</taxon>
        <taxon>Embryophyta</taxon>
        <taxon>Tracheophyta</taxon>
        <taxon>Spermatophyta</taxon>
        <taxon>Magnoliopsida</taxon>
        <taxon>Liliopsida</taxon>
        <taxon>Poales</taxon>
        <taxon>Poaceae</taxon>
        <taxon>PACMAD clade</taxon>
        <taxon>Chloridoideae</taxon>
        <taxon>Eragrostideae</taxon>
        <taxon>Eragrostidinae</taxon>
        <taxon>Eragrostis</taxon>
    </lineage>
</organism>
<evidence type="ECO:0000256" key="1">
    <source>
        <dbReference type="SAM" id="Phobius"/>
    </source>
</evidence>
<proteinExistence type="predicted"/>
<sequence length="88" mass="10106">MTFAQRVANEMGILALVFWTTSACGFMGYLHFKELMDRGYVPLKDESYLTNGYLDTRYETCPQDKSLQLISLAVVEETCPEDRNAMHE</sequence>
<gene>
    <name evidence="2" type="ORF">EJB05_20106</name>
</gene>
<name>A0A5J9UZA4_9POAL</name>
<dbReference type="Gene3D" id="3.40.50.2000">
    <property type="entry name" value="Glycogen Phosphorylase B"/>
    <property type="match status" value="1"/>
</dbReference>
<evidence type="ECO:0000313" key="3">
    <source>
        <dbReference type="Proteomes" id="UP000324897"/>
    </source>
</evidence>
<keyword evidence="1" id="KW-0812">Transmembrane</keyword>
<protein>
    <submittedName>
        <fullName evidence="2">Uncharacterized protein</fullName>
    </submittedName>
</protein>
<feature type="non-terminal residue" evidence="2">
    <location>
        <position position="1"/>
    </location>
</feature>
<keyword evidence="1" id="KW-0472">Membrane</keyword>
<dbReference type="SUPFAM" id="SSF53756">
    <property type="entry name" value="UDP-Glycosyltransferase/glycogen phosphorylase"/>
    <property type="match status" value="1"/>
</dbReference>
<keyword evidence="1" id="KW-1133">Transmembrane helix</keyword>
<keyword evidence="3" id="KW-1185">Reference proteome</keyword>
<dbReference type="AlphaFoldDB" id="A0A5J9UZA4"/>
<accession>A0A5J9UZA4</accession>
<dbReference type="Gramene" id="TVU28584">
    <property type="protein sequence ID" value="TVU28584"/>
    <property type="gene ID" value="EJB05_20106"/>
</dbReference>
<feature type="transmembrane region" description="Helical" evidence="1">
    <location>
        <begin position="12"/>
        <end position="32"/>
    </location>
</feature>
<comment type="caution">
    <text evidence="2">The sequence shown here is derived from an EMBL/GenBank/DDBJ whole genome shotgun (WGS) entry which is preliminary data.</text>
</comment>
<reference evidence="2 3" key="1">
    <citation type="journal article" date="2019" name="Sci. Rep.">
        <title>A high-quality genome of Eragrostis curvula grass provides insights into Poaceae evolution and supports new strategies to enhance forage quality.</title>
        <authorList>
            <person name="Carballo J."/>
            <person name="Santos B.A.C.M."/>
            <person name="Zappacosta D."/>
            <person name="Garbus I."/>
            <person name="Selva J.P."/>
            <person name="Gallo C.A."/>
            <person name="Diaz A."/>
            <person name="Albertini E."/>
            <person name="Caccamo M."/>
            <person name="Echenique V."/>
        </authorList>
    </citation>
    <scope>NUCLEOTIDE SEQUENCE [LARGE SCALE GENOMIC DNA]</scope>
    <source>
        <strain evidence="3">cv. Victoria</strain>
        <tissue evidence="2">Leaf</tissue>
    </source>
</reference>
<dbReference type="OrthoDB" id="5835829at2759"/>
<dbReference type="PROSITE" id="PS51257">
    <property type="entry name" value="PROKAR_LIPOPROTEIN"/>
    <property type="match status" value="1"/>
</dbReference>
<evidence type="ECO:0000313" key="2">
    <source>
        <dbReference type="EMBL" id="TVU28584.1"/>
    </source>
</evidence>